<dbReference type="InterPro" id="IPR016195">
    <property type="entry name" value="Pol/histidinol_Pase-like"/>
</dbReference>
<dbReference type="Gene3D" id="3.20.20.140">
    <property type="entry name" value="Metal-dependent hydrolases"/>
    <property type="match status" value="1"/>
</dbReference>
<evidence type="ECO:0000259" key="1">
    <source>
        <dbReference type="SMART" id="SM00481"/>
    </source>
</evidence>
<sequence>MIKYDLHTHSTSSDGRYSPTDVVRMAKDNGVEYLALTDHDTLSGIEEAALEAKKLNINFIPGIELSTEFNNESIHVLGFFKNDDYKNPELQIFLESLKEKRIKRAYEIVERLKKYNHIEIDINKVLEGGKDTIARPHIAKAIIEAGYPYDHEYIFKNIIGDNCPAYVPSAKITTEEGIQLLKKFNSLVFLAHPVLVKHTPVEELLELGFDGLEAIYFRNKSKNTKHFLKLAENLNLLVSCGSDCHGIPNDSSHGTVGDIPLPENINVNKYLKWLI</sequence>
<dbReference type="GO" id="GO:0004534">
    <property type="term" value="F:5'-3' RNA exonuclease activity"/>
    <property type="evidence" value="ECO:0007669"/>
    <property type="project" value="TreeGrafter"/>
</dbReference>
<gene>
    <name evidence="2" type="ORF">CCH01_18090</name>
</gene>
<keyword evidence="3" id="KW-1185">Reference proteome</keyword>
<dbReference type="SUPFAM" id="SSF89550">
    <property type="entry name" value="PHP domain-like"/>
    <property type="match status" value="1"/>
</dbReference>
<evidence type="ECO:0000313" key="3">
    <source>
        <dbReference type="Proteomes" id="UP000190476"/>
    </source>
</evidence>
<reference evidence="3" key="1">
    <citation type="submission" date="2017-03" db="EMBL/GenBank/DDBJ databases">
        <authorList>
            <person name="Falquet L."/>
            <person name="Falquet L."/>
        </authorList>
    </citation>
    <scope>NUCLEOTIDE SEQUENCE [LARGE SCALE GENOMIC DNA]</scope>
</reference>
<dbReference type="STRING" id="1351755.CCH01_18090"/>
<feature type="domain" description="Polymerase/histidinol phosphatase N-terminal" evidence="1">
    <location>
        <begin position="4"/>
        <end position="69"/>
    </location>
</feature>
<dbReference type="EMBL" id="LT799839">
    <property type="protein sequence ID" value="SLK20077.1"/>
    <property type="molecule type" value="Genomic_DNA"/>
</dbReference>
<dbReference type="Proteomes" id="UP000190476">
    <property type="component" value="Chromosome I"/>
</dbReference>
<dbReference type="AlphaFoldDB" id="A0A1U6JJ53"/>
<dbReference type="InterPro" id="IPR004013">
    <property type="entry name" value="PHP_dom"/>
</dbReference>
<dbReference type="PANTHER" id="PTHR42924">
    <property type="entry name" value="EXONUCLEASE"/>
    <property type="match status" value="1"/>
</dbReference>
<name>A0A1U6JJ53_9CLOT</name>
<dbReference type="GO" id="GO:0035312">
    <property type="term" value="F:5'-3' DNA exonuclease activity"/>
    <property type="evidence" value="ECO:0007669"/>
    <property type="project" value="TreeGrafter"/>
</dbReference>
<dbReference type="OrthoDB" id="9791620at2"/>
<dbReference type="Pfam" id="PF02811">
    <property type="entry name" value="PHP"/>
    <property type="match status" value="1"/>
</dbReference>
<dbReference type="RefSeq" id="WP_079481486.1">
    <property type="nucleotide sequence ID" value="NZ_CBML010000006.1"/>
</dbReference>
<dbReference type="Gene3D" id="1.10.150.650">
    <property type="match status" value="1"/>
</dbReference>
<dbReference type="CDD" id="cd07438">
    <property type="entry name" value="PHP_HisPPase_AMP"/>
    <property type="match status" value="1"/>
</dbReference>
<dbReference type="GeneID" id="66302126"/>
<protein>
    <submittedName>
        <fullName evidence="2">Putative PHP domain protein</fullName>
    </submittedName>
</protein>
<dbReference type="PANTHER" id="PTHR42924:SF3">
    <property type="entry name" value="POLYMERASE_HISTIDINOL PHOSPHATASE N-TERMINAL DOMAIN-CONTAINING PROTEIN"/>
    <property type="match status" value="1"/>
</dbReference>
<dbReference type="InterPro" id="IPR003141">
    <property type="entry name" value="Pol/His_phosphatase_N"/>
</dbReference>
<proteinExistence type="predicted"/>
<organism evidence="2 3">
    <name type="scientific">Clostridium chauvoei JF4335</name>
    <dbReference type="NCBI Taxonomy" id="1351755"/>
    <lineage>
        <taxon>Bacteria</taxon>
        <taxon>Bacillati</taxon>
        <taxon>Bacillota</taxon>
        <taxon>Clostridia</taxon>
        <taxon>Eubacteriales</taxon>
        <taxon>Clostridiaceae</taxon>
        <taxon>Clostridium</taxon>
    </lineage>
</organism>
<accession>A0A1U6JJ53</accession>
<evidence type="ECO:0000313" key="2">
    <source>
        <dbReference type="EMBL" id="SLK20077.1"/>
    </source>
</evidence>
<dbReference type="SMART" id="SM00481">
    <property type="entry name" value="POLIIIAc"/>
    <property type="match status" value="1"/>
</dbReference>
<dbReference type="InterPro" id="IPR052018">
    <property type="entry name" value="PHP_domain"/>
</dbReference>